<proteinExistence type="inferred from homology"/>
<sequence length="239" mass="26349">MVLKVGNLSVTYGQKKAVDRISFEVKAGQVFGLLGANGAGKSSTIAAVLGIEKSTHDELGIVGKSPIRHRKEIFKQVGVQFQETNFQDKLTVSEACEQWRSLYKKTADVPALLQTFGLADKAKQLVKSLSGGERQRLAVLLALIPEPKLVFLDELTTGLDTKARRMLWKELLTMKENGLAIVLTSHYMDEVEALCDEILILREGQTAFHGTIQEVLVASGQTALEDAYLHFAGEEEYWG</sequence>
<dbReference type="PROSITE" id="PS00211">
    <property type="entry name" value="ABC_TRANSPORTER_1"/>
    <property type="match status" value="1"/>
</dbReference>
<evidence type="ECO:0000256" key="3">
    <source>
        <dbReference type="ARBA" id="ARBA00022741"/>
    </source>
</evidence>
<dbReference type="OrthoDB" id="9804819at2"/>
<comment type="similarity">
    <text evidence="1">Belongs to the ABC transporter superfamily.</text>
</comment>
<dbReference type="GO" id="GO:0016887">
    <property type="term" value="F:ATP hydrolysis activity"/>
    <property type="evidence" value="ECO:0007669"/>
    <property type="project" value="InterPro"/>
</dbReference>
<dbReference type="InterPro" id="IPR003439">
    <property type="entry name" value="ABC_transporter-like_ATP-bd"/>
</dbReference>
<dbReference type="PROSITE" id="PS50893">
    <property type="entry name" value="ABC_TRANSPORTER_2"/>
    <property type="match status" value="1"/>
</dbReference>
<dbReference type="InterPro" id="IPR050763">
    <property type="entry name" value="ABC_transporter_ATP-binding"/>
</dbReference>
<dbReference type="InterPro" id="IPR003593">
    <property type="entry name" value="AAA+_ATPase"/>
</dbReference>
<accession>A0A3S1JZJ1</accession>
<reference evidence="6 7" key="1">
    <citation type="submission" date="2018-12" db="EMBL/GenBank/DDBJ databases">
        <authorList>
            <person name="Sun L."/>
            <person name="Chen Z."/>
        </authorList>
    </citation>
    <scope>NUCLEOTIDE SEQUENCE [LARGE SCALE GENOMIC DNA]</scope>
    <source>
        <strain evidence="6 7">DSM 15890</strain>
    </source>
</reference>
<dbReference type="PANTHER" id="PTHR42711:SF5">
    <property type="entry name" value="ABC TRANSPORTER ATP-BINDING PROTEIN NATA"/>
    <property type="match status" value="1"/>
</dbReference>
<dbReference type="Gene3D" id="3.40.50.300">
    <property type="entry name" value="P-loop containing nucleotide triphosphate hydrolases"/>
    <property type="match status" value="1"/>
</dbReference>
<dbReference type="GO" id="GO:0005524">
    <property type="term" value="F:ATP binding"/>
    <property type="evidence" value="ECO:0007669"/>
    <property type="project" value="UniProtKB-KW"/>
</dbReference>
<evidence type="ECO:0000313" key="7">
    <source>
        <dbReference type="Proteomes" id="UP000279446"/>
    </source>
</evidence>
<dbReference type="InterPro" id="IPR027417">
    <property type="entry name" value="P-loop_NTPase"/>
</dbReference>
<dbReference type="EMBL" id="RZNY01000036">
    <property type="protein sequence ID" value="RUT40475.1"/>
    <property type="molecule type" value="Genomic_DNA"/>
</dbReference>
<dbReference type="RefSeq" id="WP_127194771.1">
    <property type="nucleotide sequence ID" value="NZ_RZNY01000036.1"/>
</dbReference>
<dbReference type="PANTHER" id="PTHR42711">
    <property type="entry name" value="ABC TRANSPORTER ATP-BINDING PROTEIN"/>
    <property type="match status" value="1"/>
</dbReference>
<gene>
    <name evidence="6" type="ORF">EJP82_24940</name>
</gene>
<evidence type="ECO:0000256" key="1">
    <source>
        <dbReference type="ARBA" id="ARBA00005417"/>
    </source>
</evidence>
<evidence type="ECO:0000313" key="6">
    <source>
        <dbReference type="EMBL" id="RUT40475.1"/>
    </source>
</evidence>
<protein>
    <submittedName>
        <fullName evidence="6">ABC transporter ATP-binding protein</fullName>
    </submittedName>
</protein>
<dbReference type="InterPro" id="IPR017871">
    <property type="entry name" value="ABC_transporter-like_CS"/>
</dbReference>
<evidence type="ECO:0000256" key="2">
    <source>
        <dbReference type="ARBA" id="ARBA00022448"/>
    </source>
</evidence>
<dbReference type="Pfam" id="PF00005">
    <property type="entry name" value="ABC_tran"/>
    <property type="match status" value="1"/>
</dbReference>
<dbReference type="AlphaFoldDB" id="A0A3S1JZJ1"/>
<dbReference type="SMART" id="SM00382">
    <property type="entry name" value="AAA"/>
    <property type="match status" value="1"/>
</dbReference>
<keyword evidence="4 6" id="KW-0067">ATP-binding</keyword>
<comment type="caution">
    <text evidence="6">The sequence shown here is derived from an EMBL/GenBank/DDBJ whole genome shotgun (WGS) entry which is preliminary data.</text>
</comment>
<dbReference type="Proteomes" id="UP000279446">
    <property type="component" value="Unassembled WGS sequence"/>
</dbReference>
<keyword evidence="3" id="KW-0547">Nucleotide-binding</keyword>
<organism evidence="6 7">
    <name type="scientific">Paenibacillus anaericanus</name>
    <dbReference type="NCBI Taxonomy" id="170367"/>
    <lineage>
        <taxon>Bacteria</taxon>
        <taxon>Bacillati</taxon>
        <taxon>Bacillota</taxon>
        <taxon>Bacilli</taxon>
        <taxon>Bacillales</taxon>
        <taxon>Paenibacillaceae</taxon>
        <taxon>Paenibacillus</taxon>
    </lineage>
</organism>
<evidence type="ECO:0000259" key="5">
    <source>
        <dbReference type="PROSITE" id="PS50893"/>
    </source>
</evidence>
<name>A0A3S1JZJ1_9BACL</name>
<evidence type="ECO:0000256" key="4">
    <source>
        <dbReference type="ARBA" id="ARBA00022840"/>
    </source>
</evidence>
<feature type="domain" description="ABC transporter" evidence="5">
    <location>
        <begin position="3"/>
        <end position="228"/>
    </location>
</feature>
<keyword evidence="7" id="KW-1185">Reference proteome</keyword>
<keyword evidence="2" id="KW-0813">Transport</keyword>
<dbReference type="SUPFAM" id="SSF52540">
    <property type="entry name" value="P-loop containing nucleoside triphosphate hydrolases"/>
    <property type="match status" value="1"/>
</dbReference>